<evidence type="ECO:0000256" key="2">
    <source>
        <dbReference type="SAM" id="Phobius"/>
    </source>
</evidence>
<evidence type="ECO:0008006" key="5">
    <source>
        <dbReference type="Google" id="ProtNLM"/>
    </source>
</evidence>
<keyword evidence="4" id="KW-1185">Reference proteome</keyword>
<dbReference type="EMBL" id="AZSP01000242">
    <property type="protein sequence ID" value="PVE09757.1"/>
    <property type="molecule type" value="Genomic_DNA"/>
</dbReference>
<dbReference type="Gene3D" id="2.180.10.10">
    <property type="entry name" value="RHS repeat-associated core"/>
    <property type="match status" value="1"/>
</dbReference>
<name>A0A2T7T3N6_9ACTN</name>
<comment type="caution">
    <text evidence="3">The sequence shown here is derived from an EMBL/GenBank/DDBJ whole genome shotgun (WGS) entry which is preliminary data.</text>
</comment>
<feature type="transmembrane region" description="Helical" evidence="2">
    <location>
        <begin position="55"/>
        <end position="85"/>
    </location>
</feature>
<dbReference type="STRING" id="1440053.GCA_000718095_02894"/>
<proteinExistence type="predicted"/>
<evidence type="ECO:0000256" key="1">
    <source>
        <dbReference type="SAM" id="MobiDB-lite"/>
    </source>
</evidence>
<feature type="region of interest" description="Disordered" evidence="1">
    <location>
        <begin position="96"/>
        <end position="122"/>
    </location>
</feature>
<reference evidence="3 4" key="1">
    <citation type="submission" date="2013-12" db="EMBL/GenBank/DDBJ databases">
        <title>Annotated genome of Streptomyces scopuliridis.</title>
        <authorList>
            <person name="Olson J.B."/>
        </authorList>
    </citation>
    <scope>NUCLEOTIDE SEQUENCE [LARGE SCALE GENOMIC DNA]</scope>
    <source>
        <strain evidence="3 4">RB72</strain>
    </source>
</reference>
<gene>
    <name evidence="3" type="ORF">Y717_34925</name>
</gene>
<keyword evidence="2" id="KW-0472">Membrane</keyword>
<protein>
    <recommendedName>
        <fullName evidence="5">RHS repeat-associated core domain-containing protein</fullName>
    </recommendedName>
</protein>
<sequence>MGFRDYSPGLNRFTTRDMYTGAPADMNLGVDPYTGNRYAFTGGNPTSFVELDGHLVWFAVLVPVAAVAVVAVAAVVVVAAATVAIEAAIDTIDEAIDEAMEEADDESAPAPTTQPRPGPPAG</sequence>
<organism evidence="3 4">
    <name type="scientific">Streptomyces scopuliridis RB72</name>
    <dbReference type="NCBI Taxonomy" id="1440053"/>
    <lineage>
        <taxon>Bacteria</taxon>
        <taxon>Bacillati</taxon>
        <taxon>Actinomycetota</taxon>
        <taxon>Actinomycetes</taxon>
        <taxon>Kitasatosporales</taxon>
        <taxon>Streptomycetaceae</taxon>
        <taxon>Streptomyces</taxon>
    </lineage>
</organism>
<dbReference type="AlphaFoldDB" id="A0A2T7T3N6"/>
<feature type="compositionally biased region" description="Acidic residues" evidence="1">
    <location>
        <begin position="96"/>
        <end position="107"/>
    </location>
</feature>
<feature type="compositionally biased region" description="Pro residues" evidence="1">
    <location>
        <begin position="112"/>
        <end position="122"/>
    </location>
</feature>
<keyword evidence="2" id="KW-1133">Transmembrane helix</keyword>
<dbReference type="Proteomes" id="UP000245992">
    <property type="component" value="Unassembled WGS sequence"/>
</dbReference>
<keyword evidence="2" id="KW-0812">Transmembrane</keyword>
<evidence type="ECO:0000313" key="4">
    <source>
        <dbReference type="Proteomes" id="UP000245992"/>
    </source>
</evidence>
<evidence type="ECO:0000313" key="3">
    <source>
        <dbReference type="EMBL" id="PVE09757.1"/>
    </source>
</evidence>
<accession>A0A2T7T3N6</accession>